<dbReference type="EMBL" id="KV907493">
    <property type="protein sequence ID" value="OOG00408.1"/>
    <property type="molecule type" value="Genomic_DNA"/>
</dbReference>
<reference evidence="3" key="1">
    <citation type="journal article" date="2017" name="Genome Biol.">
        <title>Comparative genomics reveals high biological diversity and specific adaptations in the industrially and medically important fungal genus Aspergillus.</title>
        <authorList>
            <person name="de Vries R.P."/>
            <person name="Riley R."/>
            <person name="Wiebenga A."/>
            <person name="Aguilar-Osorio G."/>
            <person name="Amillis S."/>
            <person name="Uchima C.A."/>
            <person name="Anderluh G."/>
            <person name="Asadollahi M."/>
            <person name="Askin M."/>
            <person name="Barry K."/>
            <person name="Battaglia E."/>
            <person name="Bayram O."/>
            <person name="Benocci T."/>
            <person name="Braus-Stromeyer S.A."/>
            <person name="Caldana C."/>
            <person name="Canovas D."/>
            <person name="Cerqueira G.C."/>
            <person name="Chen F."/>
            <person name="Chen W."/>
            <person name="Choi C."/>
            <person name="Clum A."/>
            <person name="Dos Santos R.A."/>
            <person name="Damasio A.R."/>
            <person name="Diallinas G."/>
            <person name="Emri T."/>
            <person name="Fekete E."/>
            <person name="Flipphi M."/>
            <person name="Freyberg S."/>
            <person name="Gallo A."/>
            <person name="Gournas C."/>
            <person name="Habgood R."/>
            <person name="Hainaut M."/>
            <person name="Harispe M.L."/>
            <person name="Henrissat B."/>
            <person name="Hilden K.S."/>
            <person name="Hope R."/>
            <person name="Hossain A."/>
            <person name="Karabika E."/>
            <person name="Karaffa L."/>
            <person name="Karanyi Z."/>
            <person name="Krasevec N."/>
            <person name="Kuo A."/>
            <person name="Kusch H."/>
            <person name="LaButti K."/>
            <person name="Lagendijk E.L."/>
            <person name="Lapidus A."/>
            <person name="Levasseur A."/>
            <person name="Lindquist E."/>
            <person name="Lipzen A."/>
            <person name="Logrieco A.F."/>
            <person name="MacCabe A."/>
            <person name="Maekelae M.R."/>
            <person name="Malavazi I."/>
            <person name="Melin P."/>
            <person name="Meyer V."/>
            <person name="Mielnichuk N."/>
            <person name="Miskei M."/>
            <person name="Molnar A.P."/>
            <person name="Mule G."/>
            <person name="Ngan C.Y."/>
            <person name="Orejas M."/>
            <person name="Orosz E."/>
            <person name="Ouedraogo J.P."/>
            <person name="Overkamp K.M."/>
            <person name="Park H.-S."/>
            <person name="Perrone G."/>
            <person name="Piumi F."/>
            <person name="Punt P.J."/>
            <person name="Ram A.F."/>
            <person name="Ramon A."/>
            <person name="Rauscher S."/>
            <person name="Record E."/>
            <person name="Riano-Pachon D.M."/>
            <person name="Robert V."/>
            <person name="Roehrig J."/>
            <person name="Ruller R."/>
            <person name="Salamov A."/>
            <person name="Salih N.S."/>
            <person name="Samson R.A."/>
            <person name="Sandor E."/>
            <person name="Sanguinetti M."/>
            <person name="Schuetze T."/>
            <person name="Sepcic K."/>
            <person name="Shelest E."/>
            <person name="Sherlock G."/>
            <person name="Sophianopoulou V."/>
            <person name="Squina F.M."/>
            <person name="Sun H."/>
            <person name="Susca A."/>
            <person name="Todd R.B."/>
            <person name="Tsang A."/>
            <person name="Unkles S.E."/>
            <person name="van de Wiele N."/>
            <person name="van Rossen-Uffink D."/>
            <person name="Oliveira J.V."/>
            <person name="Vesth T.C."/>
            <person name="Visser J."/>
            <person name="Yu J.-H."/>
            <person name="Zhou M."/>
            <person name="Andersen M.R."/>
            <person name="Archer D.B."/>
            <person name="Baker S.E."/>
            <person name="Benoit I."/>
            <person name="Brakhage A.A."/>
            <person name="Braus G.H."/>
            <person name="Fischer R."/>
            <person name="Frisvad J.C."/>
            <person name="Goldman G.H."/>
            <person name="Houbraken J."/>
            <person name="Oakley B."/>
            <person name="Pocsi I."/>
            <person name="Scazzocchio C."/>
            <person name="Seiboth B."/>
            <person name="vanKuyk P.A."/>
            <person name="Wortman J."/>
            <person name="Dyer P.S."/>
            <person name="Grigoriev I.V."/>
        </authorList>
    </citation>
    <scope>NUCLEOTIDE SEQUENCE [LARGE SCALE GENOMIC DNA]</scope>
    <source>
        <strain evidence="3">ITEM 5010</strain>
    </source>
</reference>
<evidence type="ECO:0000313" key="2">
    <source>
        <dbReference type="EMBL" id="OOG00408.1"/>
    </source>
</evidence>
<dbReference type="OMA" id="VAYNGEW"/>
<name>A0A1R3S129_ASPC5</name>
<protein>
    <submittedName>
        <fullName evidence="2">Uncharacterized protein</fullName>
    </submittedName>
</protein>
<sequence>MAISDVSNEEADPPPRFDERGTVGPLQMHDGTLALQALIDKEIPVMEDGSQIVYRWGWAEVLMAVPDDLLGSTSQTLTKNGFPWSPRPEDCNYYHCGRVDRSRTHNRDAAGGNLIYLYPLSVLGLTLEDAFEVPSIFNHKLRFLTPKPSRYMLSMIRHFVNSPVDDYSMRHRVTNDLAGFMHVYIFRGPPADTQYNTAEEEEAAEREFMEKVPHVIQEMNSWDWGDISDPEYLDIAENIVRDARKLETTTKVVKVVPVEYPAILSTNQSM</sequence>
<evidence type="ECO:0000313" key="3">
    <source>
        <dbReference type="Proteomes" id="UP000188318"/>
    </source>
</evidence>
<gene>
    <name evidence="2" type="ORF">ASPCADRAFT_502725</name>
</gene>
<evidence type="ECO:0000256" key="1">
    <source>
        <dbReference type="SAM" id="MobiDB-lite"/>
    </source>
</evidence>
<keyword evidence="3" id="KW-1185">Reference proteome</keyword>
<dbReference type="VEuPathDB" id="FungiDB:ASPCADRAFT_502725"/>
<proteinExistence type="predicted"/>
<dbReference type="OrthoDB" id="4202165at2759"/>
<dbReference type="Proteomes" id="UP000188318">
    <property type="component" value="Unassembled WGS sequence"/>
</dbReference>
<dbReference type="AlphaFoldDB" id="A0A1R3S129"/>
<accession>A0A1R3S129</accession>
<organism evidence="2 3">
    <name type="scientific">Aspergillus carbonarius (strain ITEM 5010)</name>
    <dbReference type="NCBI Taxonomy" id="602072"/>
    <lineage>
        <taxon>Eukaryota</taxon>
        <taxon>Fungi</taxon>
        <taxon>Dikarya</taxon>
        <taxon>Ascomycota</taxon>
        <taxon>Pezizomycotina</taxon>
        <taxon>Eurotiomycetes</taxon>
        <taxon>Eurotiomycetidae</taxon>
        <taxon>Eurotiales</taxon>
        <taxon>Aspergillaceae</taxon>
        <taxon>Aspergillus</taxon>
        <taxon>Aspergillus subgen. Circumdati</taxon>
    </lineage>
</organism>
<feature type="region of interest" description="Disordered" evidence="1">
    <location>
        <begin position="1"/>
        <end position="24"/>
    </location>
</feature>